<reference evidence="2" key="1">
    <citation type="submission" date="2023-05" db="EMBL/GenBank/DDBJ databases">
        <title>Metabolic capabilities are highly conserved among human nasal-associated Corynebacterium species in pangenomic analyses.</title>
        <authorList>
            <person name="Tran T.H."/>
            <person name="Roberts A.Q."/>
            <person name="Escapa I.F."/>
            <person name="Gao W."/>
            <person name="Conlan S."/>
            <person name="Kong H."/>
            <person name="Segre J.A."/>
            <person name="Kelly M.S."/>
            <person name="Lemon K.P."/>
        </authorList>
    </citation>
    <scope>NUCLEOTIDE SEQUENCE</scope>
    <source>
        <strain evidence="2">KPL2654</strain>
    </source>
</reference>
<sequence>MENYGLPEGISLSQVLAVLIPVGIVTVVLRQLPFSFIKVMRGSLLVGTLATLMPVGVMVALVIYTIFQRPFSTAVVASTAVGIAATVGLHIWRRSPALSIIGGTAAYVGCINVVF</sequence>
<protein>
    <submittedName>
        <fullName evidence="2">AzlD domain-containing protein</fullName>
    </submittedName>
</protein>
<feature type="transmembrane region" description="Helical" evidence="1">
    <location>
        <begin position="44"/>
        <end position="67"/>
    </location>
</feature>
<organism evidence="2 3">
    <name type="scientific">Corynebacterium propinquum</name>
    <dbReference type="NCBI Taxonomy" id="43769"/>
    <lineage>
        <taxon>Bacteria</taxon>
        <taxon>Bacillati</taxon>
        <taxon>Actinomycetota</taxon>
        <taxon>Actinomycetes</taxon>
        <taxon>Mycobacteriales</taxon>
        <taxon>Corynebacteriaceae</taxon>
        <taxon>Corynebacterium</taxon>
    </lineage>
</organism>
<comment type="caution">
    <text evidence="2">The sequence shown here is derived from an EMBL/GenBank/DDBJ whole genome shotgun (WGS) entry which is preliminary data.</text>
</comment>
<dbReference type="PIRSF" id="PIRSF003203">
    <property type="entry name" value="AzlD"/>
    <property type="match status" value="1"/>
</dbReference>
<accession>A0AAP4FA72</accession>
<keyword evidence="1" id="KW-1133">Transmembrane helix</keyword>
<dbReference type="Pfam" id="PF05437">
    <property type="entry name" value="AzlD"/>
    <property type="match status" value="1"/>
</dbReference>
<evidence type="ECO:0000313" key="3">
    <source>
        <dbReference type="Proteomes" id="UP001226160"/>
    </source>
</evidence>
<dbReference type="Proteomes" id="UP001226160">
    <property type="component" value="Unassembled WGS sequence"/>
</dbReference>
<feature type="transmembrane region" description="Helical" evidence="1">
    <location>
        <begin position="73"/>
        <end position="92"/>
    </location>
</feature>
<gene>
    <name evidence="2" type="ORF">QPX54_07280</name>
</gene>
<dbReference type="RefSeq" id="WP_144736761.1">
    <property type="nucleotide sequence ID" value="NZ_CABIYR010000007.1"/>
</dbReference>
<evidence type="ECO:0000313" key="2">
    <source>
        <dbReference type="EMBL" id="MDK4326303.1"/>
    </source>
</evidence>
<keyword evidence="1" id="KW-0472">Membrane</keyword>
<proteinExistence type="predicted"/>
<feature type="transmembrane region" description="Helical" evidence="1">
    <location>
        <begin position="12"/>
        <end position="32"/>
    </location>
</feature>
<dbReference type="InterPro" id="IPR008407">
    <property type="entry name" value="Brnchd-chn_aa_trnsp_AzlD"/>
</dbReference>
<evidence type="ECO:0000256" key="1">
    <source>
        <dbReference type="SAM" id="Phobius"/>
    </source>
</evidence>
<dbReference type="AlphaFoldDB" id="A0AAP4FA72"/>
<dbReference type="EMBL" id="JASNVP010000006">
    <property type="protein sequence ID" value="MDK4326303.1"/>
    <property type="molecule type" value="Genomic_DNA"/>
</dbReference>
<name>A0AAP4FA72_9CORY</name>
<keyword evidence="1" id="KW-0812">Transmembrane</keyword>